<dbReference type="Gene3D" id="3.60.10.10">
    <property type="entry name" value="Endonuclease/exonuclease/phosphatase"/>
    <property type="match status" value="1"/>
</dbReference>
<name>A0A7X6RNJ2_9ACTN</name>
<dbReference type="AlphaFoldDB" id="A0A7X6RNJ2"/>
<dbReference type="InterPro" id="IPR036691">
    <property type="entry name" value="Endo/exonu/phosph_ase_sf"/>
</dbReference>
<dbReference type="Proteomes" id="UP000553209">
    <property type="component" value="Unassembled WGS sequence"/>
</dbReference>
<dbReference type="GO" id="GO:0004527">
    <property type="term" value="F:exonuclease activity"/>
    <property type="evidence" value="ECO:0007669"/>
    <property type="project" value="UniProtKB-KW"/>
</dbReference>
<dbReference type="EMBL" id="JAAXPG010000002">
    <property type="protein sequence ID" value="NKY96759.1"/>
    <property type="molecule type" value="Genomic_DNA"/>
</dbReference>
<dbReference type="SUPFAM" id="SSF56219">
    <property type="entry name" value="DNase I-like"/>
    <property type="match status" value="1"/>
</dbReference>
<evidence type="ECO:0000313" key="1">
    <source>
        <dbReference type="EMBL" id="NKY96759.1"/>
    </source>
</evidence>
<protein>
    <submittedName>
        <fullName evidence="1">Endonuclease/exonuclease/phosphatase family protein</fullName>
    </submittedName>
</protein>
<organism evidence="1 2">
    <name type="scientific">Nocardiopsis alborubida</name>
    <dbReference type="NCBI Taxonomy" id="146802"/>
    <lineage>
        <taxon>Bacteria</taxon>
        <taxon>Bacillati</taxon>
        <taxon>Actinomycetota</taxon>
        <taxon>Actinomycetes</taxon>
        <taxon>Streptosporangiales</taxon>
        <taxon>Nocardiopsidaceae</taxon>
        <taxon>Nocardiopsis</taxon>
    </lineage>
</organism>
<keyword evidence="1" id="KW-0255">Endonuclease</keyword>
<dbReference type="RefSeq" id="WP_061081279.1">
    <property type="nucleotide sequence ID" value="NZ_JAAXPG010000002.1"/>
</dbReference>
<sequence>MTSAPLRIATINIQDGGTRCPEGIEHVLTELFAPVKNPPGLIIVNEAKYWQRDSHRVGFKVTGLLTDMFGPRYQIRVGHMSRAPAPPAVIWDPALLALTQWDSPETAPDNADAWNRATFQTPWWEEPLVVMPIHWHPWDRADRMRAARVLSGLLGGQKRVIAAGDANCQASGPWYPTPDFTRLPVHRRHHKAWQPQGPNGPWVADTAPLDHLLGVADPVTGERTGGIGWESAIEAAWRLQGRPAGTVFPPTVNDGVDNGAELTIDKILLSKLLADAVVPAETEILVPRRRPVSDHRVVITALDTGAAAS</sequence>
<accession>A0A7X6RNJ2</accession>
<dbReference type="GO" id="GO:0004519">
    <property type="term" value="F:endonuclease activity"/>
    <property type="evidence" value="ECO:0007669"/>
    <property type="project" value="UniProtKB-KW"/>
</dbReference>
<keyword evidence="1" id="KW-0378">Hydrolase</keyword>
<keyword evidence="1" id="KW-0540">Nuclease</keyword>
<gene>
    <name evidence="1" type="ORF">HGB44_03580</name>
</gene>
<evidence type="ECO:0000313" key="2">
    <source>
        <dbReference type="Proteomes" id="UP000553209"/>
    </source>
</evidence>
<reference evidence="1 2" key="1">
    <citation type="submission" date="2020-04" db="EMBL/GenBank/DDBJ databases">
        <title>MicrobeNet Type strains.</title>
        <authorList>
            <person name="Nicholson A.C."/>
        </authorList>
    </citation>
    <scope>NUCLEOTIDE SEQUENCE [LARGE SCALE GENOMIC DNA]</scope>
    <source>
        <strain evidence="1 2">ATCC 23612</strain>
    </source>
</reference>
<comment type="caution">
    <text evidence="1">The sequence shown here is derived from an EMBL/GenBank/DDBJ whole genome shotgun (WGS) entry which is preliminary data.</text>
</comment>
<keyword evidence="1" id="KW-0269">Exonuclease</keyword>
<proteinExistence type="predicted"/>
<keyword evidence="2" id="KW-1185">Reference proteome</keyword>